<gene>
    <name evidence="8" type="ordered locus">Mlg_1634</name>
</gene>
<feature type="domain" description="RNA polymerase sigma factor 70 region 4 type 2" evidence="7">
    <location>
        <begin position="154"/>
        <end position="206"/>
    </location>
</feature>
<dbReference type="Proteomes" id="UP000001962">
    <property type="component" value="Chromosome"/>
</dbReference>
<accession>Q0A857</accession>
<dbReference type="InterPro" id="IPR013324">
    <property type="entry name" value="RNA_pol_sigma_r3/r4-like"/>
</dbReference>
<dbReference type="InterPro" id="IPR007627">
    <property type="entry name" value="RNA_pol_sigma70_r2"/>
</dbReference>
<comment type="similarity">
    <text evidence="1">Belongs to the sigma-70 factor family. ECF subfamily.</text>
</comment>
<dbReference type="CDD" id="cd06171">
    <property type="entry name" value="Sigma70_r4"/>
    <property type="match status" value="1"/>
</dbReference>
<evidence type="ECO:0000259" key="7">
    <source>
        <dbReference type="Pfam" id="PF08281"/>
    </source>
</evidence>
<dbReference type="HOGENOM" id="CLU_047691_1_1_6"/>
<protein>
    <submittedName>
        <fullName evidence="8">RNA polymerase, sigma-24 subunit, RpoE</fullName>
    </submittedName>
</protein>
<dbReference type="InterPro" id="IPR039425">
    <property type="entry name" value="RNA_pol_sigma-70-like"/>
</dbReference>
<keyword evidence="4" id="KW-0804">Transcription</keyword>
<dbReference type="PANTHER" id="PTHR43133">
    <property type="entry name" value="RNA POLYMERASE ECF-TYPE SIGMA FACTO"/>
    <property type="match status" value="1"/>
</dbReference>
<organism evidence="8 9">
    <name type="scientific">Alkalilimnicola ehrlichii (strain ATCC BAA-1101 / DSM 17681 / MLHE-1)</name>
    <dbReference type="NCBI Taxonomy" id="187272"/>
    <lineage>
        <taxon>Bacteria</taxon>
        <taxon>Pseudomonadati</taxon>
        <taxon>Pseudomonadota</taxon>
        <taxon>Gammaproteobacteria</taxon>
        <taxon>Chromatiales</taxon>
        <taxon>Ectothiorhodospiraceae</taxon>
        <taxon>Alkalilimnicola</taxon>
    </lineage>
</organism>
<evidence type="ECO:0000313" key="9">
    <source>
        <dbReference type="Proteomes" id="UP000001962"/>
    </source>
</evidence>
<evidence type="ECO:0000256" key="2">
    <source>
        <dbReference type="ARBA" id="ARBA00023015"/>
    </source>
</evidence>
<dbReference type="InterPro" id="IPR036388">
    <property type="entry name" value="WH-like_DNA-bd_sf"/>
</dbReference>
<feature type="region of interest" description="Disordered" evidence="5">
    <location>
        <begin position="1"/>
        <end position="22"/>
    </location>
</feature>
<sequence length="229" mass="25892">MCSERVHDTRCSGPEASAPGGRAAVVSTRRRALFEREIGRLMDRLYGAALRLTRDPDEAEEVVAETVARAWARLDQLRDPECLAGWLFHVLGNVFVSRCRQRRRRDRTELSVDAEVDGESAADDSFSLFQRLHQPFLLWWGHQGDQFLSALMREDLARALDGLPEDYRLVVILVEVQGYRYREVAELLDIPVGTVQSRLSRGRARLQKALWQHALDAGLVNGREPGAGD</sequence>
<dbReference type="AlphaFoldDB" id="Q0A857"/>
<evidence type="ECO:0000259" key="6">
    <source>
        <dbReference type="Pfam" id="PF04542"/>
    </source>
</evidence>
<dbReference type="SUPFAM" id="SSF88659">
    <property type="entry name" value="Sigma3 and sigma4 domains of RNA polymerase sigma factors"/>
    <property type="match status" value="1"/>
</dbReference>
<dbReference type="eggNOG" id="COG1595">
    <property type="taxonomic scope" value="Bacteria"/>
</dbReference>
<proteinExistence type="inferred from homology"/>
<keyword evidence="3" id="KW-0731">Sigma factor</keyword>
<dbReference type="InterPro" id="IPR013325">
    <property type="entry name" value="RNA_pol_sigma_r2"/>
</dbReference>
<dbReference type="GO" id="GO:0003677">
    <property type="term" value="F:DNA binding"/>
    <property type="evidence" value="ECO:0007669"/>
    <property type="project" value="InterPro"/>
</dbReference>
<dbReference type="GO" id="GO:0006352">
    <property type="term" value="P:DNA-templated transcription initiation"/>
    <property type="evidence" value="ECO:0007669"/>
    <property type="project" value="InterPro"/>
</dbReference>
<dbReference type="SUPFAM" id="SSF88946">
    <property type="entry name" value="Sigma2 domain of RNA polymerase sigma factors"/>
    <property type="match status" value="1"/>
</dbReference>
<dbReference type="RefSeq" id="WP_011629374.1">
    <property type="nucleotide sequence ID" value="NC_008340.1"/>
</dbReference>
<evidence type="ECO:0000313" key="8">
    <source>
        <dbReference type="EMBL" id="ABI56980.1"/>
    </source>
</evidence>
<reference evidence="9" key="1">
    <citation type="submission" date="2006-08" db="EMBL/GenBank/DDBJ databases">
        <title>Complete sequence of Alkalilimnicola ehrilichei MLHE-1.</title>
        <authorList>
            <person name="Copeland A."/>
            <person name="Lucas S."/>
            <person name="Lapidus A."/>
            <person name="Barry K."/>
            <person name="Detter J.C."/>
            <person name="Glavina del Rio T."/>
            <person name="Hammon N."/>
            <person name="Israni S."/>
            <person name="Dalin E."/>
            <person name="Tice H."/>
            <person name="Pitluck S."/>
            <person name="Sims D."/>
            <person name="Brettin T."/>
            <person name="Bruce D."/>
            <person name="Han C."/>
            <person name="Tapia R."/>
            <person name="Gilna P."/>
            <person name="Schmutz J."/>
            <person name="Larimer F."/>
            <person name="Land M."/>
            <person name="Hauser L."/>
            <person name="Kyrpides N."/>
            <person name="Mikhailova N."/>
            <person name="Oremland R.S."/>
            <person name="Hoeft S.E."/>
            <person name="Switzer-Blum J."/>
            <person name="Kulp T."/>
            <person name="King G."/>
            <person name="Tabita R."/>
            <person name="Witte B."/>
            <person name="Santini J.M."/>
            <person name="Basu P."/>
            <person name="Hollibaugh J.T."/>
            <person name="Xie G."/>
            <person name="Stolz J.F."/>
            <person name="Richardson P."/>
        </authorList>
    </citation>
    <scope>NUCLEOTIDE SEQUENCE [LARGE SCALE GENOMIC DNA]</scope>
    <source>
        <strain evidence="9">ATCC BAA-1101 / DSM 17681 / MLHE-1</strain>
    </source>
</reference>
<keyword evidence="2" id="KW-0805">Transcription regulation</keyword>
<evidence type="ECO:0000256" key="5">
    <source>
        <dbReference type="SAM" id="MobiDB-lite"/>
    </source>
</evidence>
<evidence type="ECO:0000256" key="1">
    <source>
        <dbReference type="ARBA" id="ARBA00010641"/>
    </source>
</evidence>
<feature type="domain" description="RNA polymerase sigma-70 region 2" evidence="6">
    <location>
        <begin position="40"/>
        <end position="105"/>
    </location>
</feature>
<dbReference type="Gene3D" id="1.10.10.10">
    <property type="entry name" value="Winged helix-like DNA-binding domain superfamily/Winged helix DNA-binding domain"/>
    <property type="match status" value="1"/>
</dbReference>
<keyword evidence="9" id="KW-1185">Reference proteome</keyword>
<dbReference type="Gene3D" id="1.10.1740.10">
    <property type="match status" value="1"/>
</dbReference>
<evidence type="ECO:0000256" key="3">
    <source>
        <dbReference type="ARBA" id="ARBA00023082"/>
    </source>
</evidence>
<dbReference type="GO" id="GO:0016987">
    <property type="term" value="F:sigma factor activity"/>
    <property type="evidence" value="ECO:0007669"/>
    <property type="project" value="UniProtKB-KW"/>
</dbReference>
<name>Q0A857_ALKEH</name>
<dbReference type="Pfam" id="PF08281">
    <property type="entry name" value="Sigma70_r4_2"/>
    <property type="match status" value="1"/>
</dbReference>
<dbReference type="InterPro" id="IPR014284">
    <property type="entry name" value="RNA_pol_sigma-70_dom"/>
</dbReference>
<dbReference type="PANTHER" id="PTHR43133:SF59">
    <property type="entry name" value="ECF RNA POLYMERASE SIGMA FACTOR SIGR"/>
    <property type="match status" value="1"/>
</dbReference>
<dbReference type="KEGG" id="aeh:Mlg_1634"/>
<evidence type="ECO:0000256" key="4">
    <source>
        <dbReference type="ARBA" id="ARBA00023163"/>
    </source>
</evidence>
<dbReference type="InterPro" id="IPR013249">
    <property type="entry name" value="RNA_pol_sigma70_r4_t2"/>
</dbReference>
<dbReference type="EMBL" id="CP000453">
    <property type="protein sequence ID" value="ABI56980.1"/>
    <property type="molecule type" value="Genomic_DNA"/>
</dbReference>
<feature type="compositionally biased region" description="Basic and acidic residues" evidence="5">
    <location>
        <begin position="1"/>
        <end position="10"/>
    </location>
</feature>
<dbReference type="Pfam" id="PF04542">
    <property type="entry name" value="Sigma70_r2"/>
    <property type="match status" value="1"/>
</dbReference>
<dbReference type="NCBIfam" id="TIGR02937">
    <property type="entry name" value="sigma70-ECF"/>
    <property type="match status" value="1"/>
</dbReference>